<dbReference type="Proteomes" id="UP001577047">
    <property type="component" value="Unassembled WGS sequence"/>
</dbReference>
<accession>A0ABV4Z4X8</accession>
<gene>
    <name evidence="1" type="ORF">ACE1YR_03905</name>
</gene>
<keyword evidence="2" id="KW-1185">Reference proteome</keyword>
<proteinExistence type="predicted"/>
<dbReference type="RefSeq" id="WP_304482878.1">
    <property type="nucleotide sequence ID" value="NZ_JAUQOQ010000002.1"/>
</dbReference>
<dbReference type="EMBL" id="JBHFXX010000002">
    <property type="protein sequence ID" value="MFB3799586.1"/>
    <property type="molecule type" value="Genomic_DNA"/>
</dbReference>
<comment type="caution">
    <text evidence="1">The sequence shown here is derived from an EMBL/GenBank/DDBJ whole genome shotgun (WGS) entry which is preliminary data.</text>
</comment>
<sequence>MAPVQAQLEFSVARMGLPYGAQLRAACSGRGNVFEPRGEWPAGARMQRSQAGVQAM</sequence>
<name>A0ABV4Z4X8_9PSED</name>
<evidence type="ECO:0000313" key="2">
    <source>
        <dbReference type="Proteomes" id="UP001577047"/>
    </source>
</evidence>
<organism evidence="1 2">
    <name type="scientific">Pseudomonas boreofloridensis</name>
    <dbReference type="NCBI Taxonomy" id="3064348"/>
    <lineage>
        <taxon>Bacteria</taxon>
        <taxon>Pseudomonadati</taxon>
        <taxon>Pseudomonadota</taxon>
        <taxon>Gammaproteobacteria</taxon>
        <taxon>Pseudomonadales</taxon>
        <taxon>Pseudomonadaceae</taxon>
        <taxon>Pseudomonas</taxon>
    </lineage>
</organism>
<protein>
    <submittedName>
        <fullName evidence="1">Uncharacterized protein</fullName>
    </submittedName>
</protein>
<reference evidence="1 2" key="1">
    <citation type="submission" date="2024-09" db="EMBL/GenBank/DDBJ databases">
        <authorList>
            <person name="Fullem K."/>
        </authorList>
    </citation>
    <scope>NUCLEOTIDE SEQUENCE [LARGE SCALE GENOMIC DNA]</scope>
    <source>
        <strain evidence="2">K1(2024)</strain>
    </source>
</reference>
<evidence type="ECO:0000313" key="1">
    <source>
        <dbReference type="EMBL" id="MFB3799586.1"/>
    </source>
</evidence>